<dbReference type="RefSeq" id="WP_092542904.1">
    <property type="nucleotide sequence ID" value="NZ_FOKV01000005.1"/>
</dbReference>
<feature type="chain" id="PRO_5011594723" evidence="1">
    <location>
        <begin position="26"/>
        <end position="189"/>
    </location>
</feature>
<reference evidence="4" key="1">
    <citation type="submission" date="2016-10" db="EMBL/GenBank/DDBJ databases">
        <authorList>
            <person name="Varghese N."/>
            <person name="Submissions S."/>
        </authorList>
    </citation>
    <scope>NUCLEOTIDE SEQUENCE [LARGE SCALE GENOMIC DNA]</scope>
    <source>
        <strain evidence="4">DSM 24499</strain>
    </source>
</reference>
<evidence type="ECO:0000256" key="1">
    <source>
        <dbReference type="SAM" id="SignalP"/>
    </source>
</evidence>
<dbReference type="SUPFAM" id="SSF101874">
    <property type="entry name" value="YceI-like"/>
    <property type="match status" value="1"/>
</dbReference>
<dbReference type="PANTHER" id="PTHR34406">
    <property type="entry name" value="PROTEIN YCEI"/>
    <property type="match status" value="1"/>
</dbReference>
<dbReference type="PANTHER" id="PTHR34406:SF1">
    <property type="entry name" value="PROTEIN YCEI"/>
    <property type="match status" value="1"/>
</dbReference>
<sequence length="189" mass="20473">MKKNVFKGALASVVVIATLSFTSIAKKVDVKESKVTWVGKKVTGHHEGTIDLESGFLNVEGDKVVGGEFVIDMTSINVTDLEGESKGKLEGHLKSDDFFGTANHKTAKLVINTASKKSSNTYGVVADLTIKGITNPIAFDLTYDGKSATADLTIDRTKYEVRYGSGSFFDNLGDNTIYDDFEISVDLKF</sequence>
<feature type="domain" description="Lipid/polyisoprenoid-binding YceI-like" evidence="2">
    <location>
        <begin position="25"/>
        <end position="188"/>
    </location>
</feature>
<dbReference type="OrthoDB" id="951410at2"/>
<gene>
    <name evidence="3" type="ORF">SAMN04487907_10512</name>
</gene>
<proteinExistence type="predicted"/>
<dbReference type="EMBL" id="FOKV01000005">
    <property type="protein sequence ID" value="SFC50228.1"/>
    <property type="molecule type" value="Genomic_DNA"/>
</dbReference>
<protein>
    <submittedName>
        <fullName evidence="3">Polyisoprenoid-binding protein YceI</fullName>
    </submittedName>
</protein>
<dbReference type="InterPro" id="IPR036761">
    <property type="entry name" value="TTHA0802/YceI-like_sf"/>
</dbReference>
<dbReference type="SMART" id="SM00867">
    <property type="entry name" value="YceI"/>
    <property type="match status" value="1"/>
</dbReference>
<dbReference type="Proteomes" id="UP000199438">
    <property type="component" value="Unassembled WGS sequence"/>
</dbReference>
<dbReference type="InterPro" id="IPR007372">
    <property type="entry name" value="Lipid/polyisoprenoid-bd_YceI"/>
</dbReference>
<dbReference type="STRING" id="1334022.SAMN04487907_10512"/>
<accession>A0A1I1JUR6</accession>
<organism evidence="3 4">
    <name type="scientific">Zunongwangia mangrovi</name>
    <dbReference type="NCBI Taxonomy" id="1334022"/>
    <lineage>
        <taxon>Bacteria</taxon>
        <taxon>Pseudomonadati</taxon>
        <taxon>Bacteroidota</taxon>
        <taxon>Flavobacteriia</taxon>
        <taxon>Flavobacteriales</taxon>
        <taxon>Flavobacteriaceae</taxon>
        <taxon>Zunongwangia</taxon>
    </lineage>
</organism>
<name>A0A1I1JUR6_9FLAO</name>
<evidence type="ECO:0000313" key="4">
    <source>
        <dbReference type="Proteomes" id="UP000199438"/>
    </source>
</evidence>
<evidence type="ECO:0000313" key="3">
    <source>
        <dbReference type="EMBL" id="SFC50228.1"/>
    </source>
</evidence>
<dbReference type="Gene3D" id="2.40.128.110">
    <property type="entry name" value="Lipid/polyisoprenoid-binding, YceI-like"/>
    <property type="match status" value="1"/>
</dbReference>
<keyword evidence="1" id="KW-0732">Signal</keyword>
<keyword evidence="4" id="KW-1185">Reference proteome</keyword>
<feature type="signal peptide" evidence="1">
    <location>
        <begin position="1"/>
        <end position="25"/>
    </location>
</feature>
<evidence type="ECO:0000259" key="2">
    <source>
        <dbReference type="SMART" id="SM00867"/>
    </source>
</evidence>
<dbReference type="AlphaFoldDB" id="A0A1I1JUR6"/>
<dbReference type="Pfam" id="PF04264">
    <property type="entry name" value="YceI"/>
    <property type="match status" value="1"/>
</dbReference>